<dbReference type="RefSeq" id="WP_179707467.1">
    <property type="nucleotide sequence ID" value="NZ_JACCAU010000001.1"/>
</dbReference>
<sequence length="76" mass="8686">MSLNTTDAIHDIIEQLMIWAGTAWHAKENSGELRRRLGGTLFLSEKLSHAMHRKRCVEHGEAEIHKIVTSENGVWH</sequence>
<gene>
    <name evidence="1" type="ORF">GGD41_005109</name>
</gene>
<comment type="caution">
    <text evidence="1">The sequence shown here is derived from an EMBL/GenBank/DDBJ whole genome shotgun (WGS) entry which is preliminary data.</text>
</comment>
<evidence type="ECO:0000313" key="1">
    <source>
        <dbReference type="EMBL" id="NYH17881.1"/>
    </source>
</evidence>
<proteinExistence type="predicted"/>
<reference evidence="1 2" key="1">
    <citation type="submission" date="2020-07" db="EMBL/GenBank/DDBJ databases">
        <title>Exploring microbial biodiversity for novel pathways involved in the catabolism of aromatic compounds derived from lignin.</title>
        <authorList>
            <person name="Elkins J."/>
        </authorList>
    </citation>
    <scope>NUCLEOTIDE SEQUENCE [LARGE SCALE GENOMIC DNA]</scope>
    <source>
        <strain evidence="1 2">H2C3B</strain>
    </source>
</reference>
<evidence type="ECO:0000313" key="2">
    <source>
        <dbReference type="Proteomes" id="UP000572540"/>
    </source>
</evidence>
<accession>A0A7Y9WCU5</accession>
<protein>
    <submittedName>
        <fullName evidence="1">Uncharacterized protein</fullName>
    </submittedName>
</protein>
<dbReference type="EMBL" id="JACCAU010000001">
    <property type="protein sequence ID" value="NYH17881.1"/>
    <property type="molecule type" value="Genomic_DNA"/>
</dbReference>
<organism evidence="1 2">
    <name type="scientific">Paraburkholderia bryophila</name>
    <dbReference type="NCBI Taxonomy" id="420952"/>
    <lineage>
        <taxon>Bacteria</taxon>
        <taxon>Pseudomonadati</taxon>
        <taxon>Pseudomonadota</taxon>
        <taxon>Betaproteobacteria</taxon>
        <taxon>Burkholderiales</taxon>
        <taxon>Burkholderiaceae</taxon>
        <taxon>Paraburkholderia</taxon>
    </lineage>
</organism>
<dbReference type="Proteomes" id="UP000572540">
    <property type="component" value="Unassembled WGS sequence"/>
</dbReference>
<dbReference type="AlphaFoldDB" id="A0A7Y9WCU5"/>
<name>A0A7Y9WCU5_9BURK</name>